<organism evidence="5 6">
    <name type="scientific">Undibacter mobilis</name>
    <dbReference type="NCBI Taxonomy" id="2292256"/>
    <lineage>
        <taxon>Bacteria</taxon>
        <taxon>Pseudomonadati</taxon>
        <taxon>Pseudomonadota</taxon>
        <taxon>Alphaproteobacteria</taxon>
        <taxon>Hyphomicrobiales</taxon>
        <taxon>Nitrobacteraceae</taxon>
        <taxon>Undibacter</taxon>
    </lineage>
</organism>
<reference evidence="6" key="1">
    <citation type="submission" date="2018-08" db="EMBL/GenBank/DDBJ databases">
        <authorList>
            <person name="Kim S.-J."/>
            <person name="Jung G.-Y."/>
        </authorList>
    </citation>
    <scope>NUCLEOTIDE SEQUENCE [LARGE SCALE GENOMIC DNA]</scope>
    <source>
        <strain evidence="6">GY_H</strain>
    </source>
</reference>
<dbReference type="SMART" id="SM00978">
    <property type="entry name" value="Tim44"/>
    <property type="match status" value="1"/>
</dbReference>
<dbReference type="InterPro" id="IPR032710">
    <property type="entry name" value="NTF2-like_dom_sf"/>
</dbReference>
<dbReference type="AlphaFoldDB" id="A0A371BC83"/>
<evidence type="ECO:0000256" key="3">
    <source>
        <dbReference type="SAM" id="SignalP"/>
    </source>
</evidence>
<protein>
    <recommendedName>
        <fullName evidence="4">Tim44-like domain-containing protein</fullName>
    </recommendedName>
</protein>
<evidence type="ECO:0000313" key="6">
    <source>
        <dbReference type="Proteomes" id="UP000263993"/>
    </source>
</evidence>
<feature type="region of interest" description="Disordered" evidence="1">
    <location>
        <begin position="36"/>
        <end position="76"/>
    </location>
</feature>
<gene>
    <name evidence="5" type="ORF">DXH78_11905</name>
</gene>
<sequence>MKRNRWLIALAAIATVMTLAAADYADARAGRGGSFGSRGSNTFSAPPSTNTAPRAAQPIQRSQTAQPGAATTGAAGQAARPGMFGGGLLGGLAAGFLGAGLFGMLFGGGFLAGMGSFASILGLIFQIVLVVIVARLAWSWWQRRNNPTPAYGAANGRPAGNEQNTAAFTGLGAGAGAGAASGLGGLFGGGQAAPQPATQPITIGEEDYSEFERLLTEIQAAYSAEDLNALRANAMPEMVSYFAEEFAQNAKEGVINRITDVKLLQGDLAEAWRENNDEYATVAMRFALNDSVVQRSTGQVIETAPTGEATELWTFRRSRGAPWMLSAIQQG</sequence>
<evidence type="ECO:0000259" key="4">
    <source>
        <dbReference type="SMART" id="SM00978"/>
    </source>
</evidence>
<keyword evidence="2" id="KW-1133">Transmembrane helix</keyword>
<proteinExistence type="predicted"/>
<dbReference type="Pfam" id="PF04280">
    <property type="entry name" value="Tim44"/>
    <property type="match status" value="1"/>
</dbReference>
<dbReference type="PANTHER" id="PTHR41542">
    <property type="entry name" value="BLL5807 PROTEIN"/>
    <property type="match status" value="1"/>
</dbReference>
<evidence type="ECO:0000313" key="5">
    <source>
        <dbReference type="EMBL" id="RDV05209.1"/>
    </source>
</evidence>
<feature type="compositionally biased region" description="Polar residues" evidence="1">
    <location>
        <begin position="41"/>
        <end position="52"/>
    </location>
</feature>
<evidence type="ECO:0000256" key="1">
    <source>
        <dbReference type="SAM" id="MobiDB-lite"/>
    </source>
</evidence>
<dbReference type="RefSeq" id="WP_115517236.1">
    <property type="nucleotide sequence ID" value="NZ_QRGO01000001.1"/>
</dbReference>
<dbReference type="SUPFAM" id="SSF54427">
    <property type="entry name" value="NTF2-like"/>
    <property type="match status" value="1"/>
</dbReference>
<feature type="chain" id="PRO_5016760969" description="Tim44-like domain-containing protein" evidence="3">
    <location>
        <begin position="22"/>
        <end position="331"/>
    </location>
</feature>
<keyword evidence="6" id="KW-1185">Reference proteome</keyword>
<dbReference type="EMBL" id="QRGO01000001">
    <property type="protein sequence ID" value="RDV05209.1"/>
    <property type="molecule type" value="Genomic_DNA"/>
</dbReference>
<feature type="transmembrane region" description="Helical" evidence="2">
    <location>
        <begin position="88"/>
        <end position="113"/>
    </location>
</feature>
<dbReference type="Gene3D" id="3.10.450.240">
    <property type="match status" value="1"/>
</dbReference>
<dbReference type="PANTHER" id="PTHR41542:SF1">
    <property type="entry name" value="BLL5807 PROTEIN"/>
    <property type="match status" value="1"/>
</dbReference>
<dbReference type="InterPro" id="IPR007379">
    <property type="entry name" value="Tim44-like_dom"/>
</dbReference>
<feature type="compositionally biased region" description="Low complexity" evidence="1">
    <location>
        <begin position="63"/>
        <end position="76"/>
    </location>
</feature>
<accession>A0A371BC83</accession>
<feature type="domain" description="Tim44-like" evidence="4">
    <location>
        <begin position="189"/>
        <end position="330"/>
    </location>
</feature>
<feature type="transmembrane region" description="Helical" evidence="2">
    <location>
        <begin position="120"/>
        <end position="141"/>
    </location>
</feature>
<dbReference type="Proteomes" id="UP000263993">
    <property type="component" value="Unassembled WGS sequence"/>
</dbReference>
<evidence type="ECO:0000256" key="2">
    <source>
        <dbReference type="SAM" id="Phobius"/>
    </source>
</evidence>
<keyword evidence="2" id="KW-0812">Transmembrane</keyword>
<name>A0A371BC83_9BRAD</name>
<comment type="caution">
    <text evidence="5">The sequence shown here is derived from an EMBL/GenBank/DDBJ whole genome shotgun (WGS) entry which is preliminary data.</text>
</comment>
<dbReference type="OrthoDB" id="9780873at2"/>
<feature type="signal peptide" evidence="3">
    <location>
        <begin position="1"/>
        <end position="21"/>
    </location>
</feature>
<keyword evidence="2" id="KW-0472">Membrane</keyword>
<keyword evidence="3" id="KW-0732">Signal</keyword>